<dbReference type="CDD" id="cd22191">
    <property type="entry name" value="DPBB_RlpA_EXP_N-like"/>
    <property type="match status" value="1"/>
</dbReference>
<feature type="region of interest" description="Disordered" evidence="1">
    <location>
        <begin position="286"/>
        <end position="310"/>
    </location>
</feature>
<sequence length="338" mass="35746">MLVLTRLAVLVLPVLSLVSASHIRQQHNRHHNLKRNFEVVERDIELRDDQTPAPRSELNKRETYSGDGTYFYVGLGACGQTSVDSDLMVALNYQQYGDGYPGPQCFKYITIQANGITVSGVEILDECPSCPNVGDLDMSPGLFQKFVPGQSIAVVGEISIDWWFEDGSGSGSETTTSSTSKWVAPTSTWTPTSTSTWVAPTSTWTPPSSTSTWVAPSSTWTPPSSTSTWVAPSSTSSSSTWSAPSSSTSSWWSSSSSTASSTTSHNSTSSYNPYIKASSYAPSASASSSSNSTTSSGSSGTTDSSSTTTSTYSGNLEAFNGLVTNYGQLVVVAAGGHQ</sequence>
<keyword evidence="2" id="KW-0732">Signal</keyword>
<dbReference type="EMBL" id="MCFC01000023">
    <property type="protein sequence ID" value="ORY29810.1"/>
    <property type="molecule type" value="Genomic_DNA"/>
</dbReference>
<evidence type="ECO:0008006" key="5">
    <source>
        <dbReference type="Google" id="ProtNLM"/>
    </source>
</evidence>
<dbReference type="Proteomes" id="UP000193986">
    <property type="component" value="Unassembled WGS sequence"/>
</dbReference>
<dbReference type="STRING" id="71784.A0A1Y2B5I6"/>
<evidence type="ECO:0000256" key="1">
    <source>
        <dbReference type="SAM" id="MobiDB-lite"/>
    </source>
</evidence>
<evidence type="ECO:0000313" key="3">
    <source>
        <dbReference type="EMBL" id="ORY29810.1"/>
    </source>
</evidence>
<dbReference type="InParanoid" id="A0A1Y2B5I6"/>
<reference evidence="3 4" key="1">
    <citation type="submission" date="2016-07" db="EMBL/GenBank/DDBJ databases">
        <title>Pervasive Adenine N6-methylation of Active Genes in Fungi.</title>
        <authorList>
            <consortium name="DOE Joint Genome Institute"/>
            <person name="Mondo S.J."/>
            <person name="Dannebaum R.O."/>
            <person name="Kuo R.C."/>
            <person name="Labutti K."/>
            <person name="Haridas S."/>
            <person name="Kuo A."/>
            <person name="Salamov A."/>
            <person name="Ahrendt S.R."/>
            <person name="Lipzen A."/>
            <person name="Sullivan W."/>
            <person name="Andreopoulos W.B."/>
            <person name="Clum A."/>
            <person name="Lindquist E."/>
            <person name="Daum C."/>
            <person name="Ramamoorthy G.K."/>
            <person name="Gryganskyi A."/>
            <person name="Culley D."/>
            <person name="Magnuson J.K."/>
            <person name="James T.Y."/>
            <person name="O'Malley M.A."/>
            <person name="Stajich J.E."/>
            <person name="Spatafora J.W."/>
            <person name="Visel A."/>
            <person name="Grigoriev I.V."/>
        </authorList>
    </citation>
    <scope>NUCLEOTIDE SEQUENCE [LARGE SCALE GENOMIC DNA]</scope>
    <source>
        <strain evidence="3 4">68-887.2</strain>
    </source>
</reference>
<dbReference type="OrthoDB" id="623670at2759"/>
<protein>
    <recommendedName>
        <fullName evidence="5">RlpA-like double-psi beta-barrel-protein domain-containing protein-containing protein</fullName>
    </recommendedName>
</protein>
<proteinExistence type="predicted"/>
<dbReference type="InterPro" id="IPR036908">
    <property type="entry name" value="RlpA-like_sf"/>
</dbReference>
<dbReference type="SUPFAM" id="SSF50685">
    <property type="entry name" value="Barwin-like endoglucanases"/>
    <property type="match status" value="1"/>
</dbReference>
<evidence type="ECO:0000313" key="4">
    <source>
        <dbReference type="Proteomes" id="UP000193986"/>
    </source>
</evidence>
<dbReference type="Gene3D" id="2.40.40.10">
    <property type="entry name" value="RlpA-like domain"/>
    <property type="match status" value="1"/>
</dbReference>
<feature type="region of interest" description="Disordered" evidence="1">
    <location>
        <begin position="171"/>
        <end position="269"/>
    </location>
</feature>
<evidence type="ECO:0000256" key="2">
    <source>
        <dbReference type="SAM" id="SignalP"/>
    </source>
</evidence>
<keyword evidence="4" id="KW-1185">Reference proteome</keyword>
<feature type="signal peptide" evidence="2">
    <location>
        <begin position="1"/>
        <end position="20"/>
    </location>
</feature>
<dbReference type="AlphaFoldDB" id="A0A1Y2B5I6"/>
<feature type="chain" id="PRO_5012305154" description="RlpA-like double-psi beta-barrel-protein domain-containing protein-containing protein" evidence="2">
    <location>
        <begin position="21"/>
        <end position="338"/>
    </location>
</feature>
<organism evidence="3 4">
    <name type="scientific">Naematelia encephala</name>
    <dbReference type="NCBI Taxonomy" id="71784"/>
    <lineage>
        <taxon>Eukaryota</taxon>
        <taxon>Fungi</taxon>
        <taxon>Dikarya</taxon>
        <taxon>Basidiomycota</taxon>
        <taxon>Agaricomycotina</taxon>
        <taxon>Tremellomycetes</taxon>
        <taxon>Tremellales</taxon>
        <taxon>Naemateliaceae</taxon>
        <taxon>Naematelia</taxon>
    </lineage>
</organism>
<gene>
    <name evidence="3" type="ORF">BCR39DRAFT_163671</name>
</gene>
<comment type="caution">
    <text evidence="3">The sequence shown here is derived from an EMBL/GenBank/DDBJ whole genome shotgun (WGS) entry which is preliminary data.</text>
</comment>
<accession>A0A1Y2B5I6</accession>
<name>A0A1Y2B5I6_9TREE</name>